<gene>
    <name evidence="6" type="ORF">PCOR1329_LOCUS6102</name>
</gene>
<feature type="transmembrane region" description="Helical" evidence="2">
    <location>
        <begin position="1579"/>
        <end position="1601"/>
    </location>
</feature>
<dbReference type="Pfam" id="PF02788">
    <property type="entry name" value="RuBisCO_large_N"/>
    <property type="match status" value="1"/>
</dbReference>
<evidence type="ECO:0000313" key="6">
    <source>
        <dbReference type="EMBL" id="CAK0796842.1"/>
    </source>
</evidence>
<organism evidence="6 7">
    <name type="scientific">Prorocentrum cordatum</name>
    <dbReference type="NCBI Taxonomy" id="2364126"/>
    <lineage>
        <taxon>Eukaryota</taxon>
        <taxon>Sar</taxon>
        <taxon>Alveolata</taxon>
        <taxon>Dinophyceae</taxon>
        <taxon>Prorocentrales</taxon>
        <taxon>Prorocentraceae</taxon>
        <taxon>Prorocentrum</taxon>
    </lineage>
</organism>
<feature type="transmembrane region" description="Helical" evidence="2">
    <location>
        <begin position="1376"/>
        <end position="1397"/>
    </location>
</feature>
<feature type="domain" description="Ribulose bisphosphate carboxylase large subunit C-terminal" evidence="3">
    <location>
        <begin position="195"/>
        <end position="357"/>
    </location>
</feature>
<evidence type="ECO:0008006" key="8">
    <source>
        <dbReference type="Google" id="ProtNLM"/>
    </source>
</evidence>
<dbReference type="Gene3D" id="3.30.70.150">
    <property type="entry name" value="RuBisCO large subunit, N-terminal domain"/>
    <property type="match status" value="1"/>
</dbReference>
<reference evidence="6" key="1">
    <citation type="submission" date="2023-10" db="EMBL/GenBank/DDBJ databases">
        <authorList>
            <person name="Chen Y."/>
            <person name="Shah S."/>
            <person name="Dougan E. K."/>
            <person name="Thang M."/>
            <person name="Chan C."/>
        </authorList>
    </citation>
    <scope>NUCLEOTIDE SEQUENCE [LARGE SCALE GENOMIC DNA]</scope>
</reference>
<name>A0ABN9PXN9_9DINO</name>
<dbReference type="InterPro" id="IPR036422">
    <property type="entry name" value="RuBisCO_lsu_N_sf"/>
</dbReference>
<dbReference type="SUPFAM" id="SSF51649">
    <property type="entry name" value="RuBisCo, C-terminal domain"/>
    <property type="match status" value="1"/>
</dbReference>
<keyword evidence="2" id="KW-1133">Transmembrane helix</keyword>
<feature type="domain" description="Tyrosine-protein kinase ephrin type A/B receptor-like" evidence="5">
    <location>
        <begin position="1186"/>
        <end position="1234"/>
    </location>
</feature>
<sequence length="1753" mass="182302">MQRSAAFAASAPPPAAAGAAGPRRGPGAWRACAAACAGRGRLDEAELIERSRHVLVAYAFRPREGHDLAAAAVRFAAEASTGTSGATEDQDGCWESFAESLNALVYHVDPAAEEIRIAFNVAVFDRNITDGRASASSLLSIVTGAAAELPEVELCEVRDIFLPQGFLRLFDGPALGLTHLLRSLRRPPRLGSDGGGLVLGATLRPQLGLLPGECGQACAEKWRDGFDYVHLGPLQRNQVSAPLDRVIPEVVSAMRSCLAAAGTPKLFAANVTADDPAESAARARLVLREFGPLAPNCALLVDCAPEGLPVLAALRRGFPGQPLHALLPRAGSSRPSRGYSPLVHAKVARLLGASVVEAPASAWGPGCATAGALLEEAPTVPLKRCTGRLPGRSLEGQLPEWSVLRVGVGAARVEGSAGARAGLPQGDLGPWLGIVSIFSHEDLLAQAGDAGGGCDTALSELYAAAVGVQQQVTDVCCSTCVGAFAAVPLEVDSESALSDALSNKKVDYDITLTSSIEVSKPLWVAGKKRLAGAPGVELSGGAAKTVANVADGAALELRGLTVRDAAGAAVCVNHGGDLIAQGVTFRGNANLHGRRLEEQNRRLSSFASGCSGKPTGVHSLELPSGEVIDVLCDGDTDGGGWMLLLSQVDVIEQFNCTTVPTLHGCPGMPGSTEDVDYPGSASPFAHDLAAGSPSDAAAYARNWTHTGLDPQIGDEFLLKRGSTGDWVRFVQLGPWCGWDQTRNCMPWVDRDTQHGFYTMGTVYDQDGTEFTQGGASGTERFKYFNSCTKAGGCMREGTDGVGFGVLESHLRATDGNGGFGGTWGPPCLRWNSDACDDGDRLPYTYWFRSGTGEVTETPSWMMPCTTGGGAIAAEGDNSILVLDSLFIDNTAEIGGAVHLKASEAGDYFTKPSTFAWFINVNISWNSASYDGGGISVAGTSNNRQVYVDISDSVVDSNSAGLATENRGGGISVSKAFLRMWNTTLSNNVADIGGGASFRKANVEASRCTVSGNVAVTRRGFAAGLSIEDSSTVELEGVFFDSNAADPSSGDPAMVGIDIYLGDGSLQCGSVCEPGTYETNLTTADCADAYYSACPEPCGSASPDPSTCTPCGPGSFNPAAGALGPSDCVSCPAGKSSATRGLASASGCLSCEAGLYAEAGAAACAPCAAGRSAVALGSESCVDCPPGRYAGTQGRGECKVCDIGSYSAQPGATSCSSCPAGRSTFSPLSDSREACLCGAGWLLLGDGSCAECSAIGATCPGGVEQTEVRAPPGFFLLAGETEQGAAGRAGAHARAPEPYRCASTADCPGSMQPNECPPGHTGLVCAECAVGFSRENGECAPCSESGVQGGVAMVAGAILFLSGCGAFLWVGRNPYQIHLRLVDALTASGGIMITYLQLHNILEALAVAWPDSMRASVFEVSRLAALDEGHLSLDCYWKPSPVARFLPKLVMVPAAVLVTSGLFCISRAIPPLRRRLRSIDCLYSAWGFIGSLAFVPLATHTSNAVNCYSHPGGKASSMRAIPSLLCFESEWNSTILPAAAISFVLFVLGTYSAFVYLTIKSPSFPWAETRLGFLVGRFRPDVYFWGVPLLTRNLILTLAPVFAPDKPFVGAILIVITCLCYQSAVLYLSPWKYYGHTLADAITTGAFAVTVVAGIAFSDAPTYPIDSARMVSSLSPLLALAQETTYPEPHTPPGDSKPIWRPAALLSDHVRAQCMTTTTKIENNLRYDLVQFCSGEMPAVLLPPPTPTGLAPSL</sequence>
<comment type="caution">
    <text evidence="6">The sequence shown here is derived from an EMBL/GenBank/DDBJ whole genome shotgun (WGS) entry which is preliminary data.</text>
</comment>
<feature type="transmembrane region" description="Helical" evidence="2">
    <location>
        <begin position="1348"/>
        <end position="1369"/>
    </location>
</feature>
<dbReference type="SUPFAM" id="SSF54966">
    <property type="entry name" value="RuBisCO, large subunit, small (N-terminal) domain"/>
    <property type="match status" value="1"/>
</dbReference>
<dbReference type="InterPro" id="IPR000685">
    <property type="entry name" value="RuBisCO_lsu_C"/>
</dbReference>
<dbReference type="EMBL" id="CAUYUJ010001636">
    <property type="protein sequence ID" value="CAK0796842.1"/>
    <property type="molecule type" value="Genomic_DNA"/>
</dbReference>
<dbReference type="PANTHER" id="PTHR46967:SF2">
    <property type="entry name" value="SUSHI, VON WILLEBRAND FACTOR TYPE A, EGF AND PENTRAXIN DOMAIN-CONTAINING PROTEIN 1-LIKE"/>
    <property type="match status" value="1"/>
</dbReference>
<dbReference type="InterPro" id="IPR009030">
    <property type="entry name" value="Growth_fac_rcpt_cys_sf"/>
</dbReference>
<evidence type="ECO:0000256" key="2">
    <source>
        <dbReference type="SAM" id="Phobius"/>
    </source>
</evidence>
<dbReference type="Gene3D" id="3.20.20.110">
    <property type="entry name" value="Ribulose bisphosphate carboxylase, large subunit, C-terminal domain"/>
    <property type="match status" value="1"/>
</dbReference>
<evidence type="ECO:0000259" key="5">
    <source>
        <dbReference type="Pfam" id="PF07699"/>
    </source>
</evidence>
<evidence type="ECO:0000256" key="1">
    <source>
        <dbReference type="SAM" id="MobiDB-lite"/>
    </source>
</evidence>
<feature type="region of interest" description="Disordered" evidence="1">
    <location>
        <begin position="1"/>
        <end position="25"/>
    </location>
</feature>
<dbReference type="SUPFAM" id="SSF51126">
    <property type="entry name" value="Pectin lyase-like"/>
    <property type="match status" value="1"/>
</dbReference>
<keyword evidence="7" id="KW-1185">Reference proteome</keyword>
<feature type="transmembrane region" description="Helical" evidence="2">
    <location>
        <begin position="1534"/>
        <end position="1558"/>
    </location>
</feature>
<dbReference type="Proteomes" id="UP001189429">
    <property type="component" value="Unassembled WGS sequence"/>
</dbReference>
<proteinExistence type="predicted"/>
<dbReference type="InterPro" id="IPR017443">
    <property type="entry name" value="RuBisCO_lsu_fd_N"/>
</dbReference>
<evidence type="ECO:0000259" key="3">
    <source>
        <dbReference type="Pfam" id="PF00016"/>
    </source>
</evidence>
<dbReference type="InterPro" id="IPR011641">
    <property type="entry name" value="Tyr-kin_ephrin_A/B_rcpt-like"/>
</dbReference>
<protein>
    <recommendedName>
        <fullName evidence="8">Phosphoinositide phospholipase C</fullName>
    </recommendedName>
</protein>
<dbReference type="InterPro" id="IPR011050">
    <property type="entry name" value="Pectin_lyase_fold/virulence"/>
</dbReference>
<dbReference type="Gene3D" id="2.10.50.10">
    <property type="entry name" value="Tumor Necrosis Factor Receptor, subunit A, domain 2"/>
    <property type="match status" value="2"/>
</dbReference>
<keyword evidence="2" id="KW-0472">Membrane</keyword>
<keyword evidence="2" id="KW-0812">Transmembrane</keyword>
<evidence type="ECO:0000259" key="4">
    <source>
        <dbReference type="Pfam" id="PF02788"/>
    </source>
</evidence>
<dbReference type="SMART" id="SM01411">
    <property type="entry name" value="Ephrin_rec_like"/>
    <property type="match status" value="3"/>
</dbReference>
<dbReference type="Pfam" id="PF00016">
    <property type="entry name" value="RuBisCO_large"/>
    <property type="match status" value="1"/>
</dbReference>
<evidence type="ECO:0000313" key="7">
    <source>
        <dbReference type="Proteomes" id="UP001189429"/>
    </source>
</evidence>
<feature type="domain" description="Ribulose bisphosphate carboxylase large subunit ferrodoxin-like N-terminal" evidence="4">
    <location>
        <begin position="44"/>
        <end position="164"/>
    </location>
</feature>
<dbReference type="PANTHER" id="PTHR46967">
    <property type="entry name" value="INSULIN-LIKE GROWTH FACTOR BINDING PROTEIN,N-TERMINAL"/>
    <property type="match status" value="1"/>
</dbReference>
<feature type="transmembrane region" description="Helical" evidence="2">
    <location>
        <begin position="1448"/>
        <end position="1468"/>
    </location>
</feature>
<dbReference type="Pfam" id="PF07699">
    <property type="entry name" value="Ephrin_rec_like"/>
    <property type="match status" value="1"/>
</dbReference>
<feature type="transmembrane region" description="Helical" evidence="2">
    <location>
        <begin position="1607"/>
        <end position="1627"/>
    </location>
</feature>
<feature type="transmembrane region" description="Helical" evidence="2">
    <location>
        <begin position="1480"/>
        <end position="1498"/>
    </location>
</feature>
<dbReference type="SUPFAM" id="SSF57184">
    <property type="entry name" value="Growth factor receptor domain"/>
    <property type="match status" value="1"/>
</dbReference>
<accession>A0ABN9PXN9</accession>
<dbReference type="InterPro" id="IPR036376">
    <property type="entry name" value="RuBisCO_lsu_C_sf"/>
</dbReference>